<evidence type="ECO:0000256" key="1">
    <source>
        <dbReference type="ARBA" id="ARBA00022737"/>
    </source>
</evidence>
<evidence type="ECO:0000256" key="2">
    <source>
        <dbReference type="ARBA" id="ARBA00023043"/>
    </source>
</evidence>
<dbReference type="PROSITE" id="PS50088">
    <property type="entry name" value="ANK_REPEAT"/>
    <property type="match status" value="1"/>
</dbReference>
<keyword evidence="1" id="KW-0677">Repeat</keyword>
<comment type="caution">
    <text evidence="4">The sequence shown here is derived from an EMBL/GenBank/DDBJ whole genome shotgun (WGS) entry which is preliminary data.</text>
</comment>
<dbReference type="PANTHER" id="PTHR24189">
    <property type="entry name" value="MYOTROPHIN"/>
    <property type="match status" value="1"/>
</dbReference>
<gene>
    <name evidence="4" type="ORF">OA50_00024</name>
</gene>
<name>A0A0B3RVR5_9RHOB</name>
<dbReference type="STRING" id="561184.SAMN05216376_10324"/>
<dbReference type="AlphaFoldDB" id="A0A0B3RVR5"/>
<dbReference type="Pfam" id="PF12796">
    <property type="entry name" value="Ank_2"/>
    <property type="match status" value="1"/>
</dbReference>
<dbReference type="OrthoDB" id="928522at2"/>
<protein>
    <submittedName>
        <fullName evidence="4">Ankrin repeat protein</fullName>
    </submittedName>
</protein>
<evidence type="ECO:0000313" key="4">
    <source>
        <dbReference type="EMBL" id="KHQ54990.1"/>
    </source>
</evidence>
<dbReference type="InterPro" id="IPR050745">
    <property type="entry name" value="Multifunctional_regulatory"/>
</dbReference>
<organism evidence="4 5">
    <name type="scientific">Mameliella alba</name>
    <dbReference type="NCBI Taxonomy" id="561184"/>
    <lineage>
        <taxon>Bacteria</taxon>
        <taxon>Pseudomonadati</taxon>
        <taxon>Pseudomonadota</taxon>
        <taxon>Alphaproteobacteria</taxon>
        <taxon>Rhodobacterales</taxon>
        <taxon>Roseobacteraceae</taxon>
        <taxon>Mameliella</taxon>
    </lineage>
</organism>
<evidence type="ECO:0000313" key="5">
    <source>
        <dbReference type="Proteomes" id="UP000030960"/>
    </source>
</evidence>
<proteinExistence type="predicted"/>
<accession>A0A0B3RVR5</accession>
<feature type="repeat" description="ANK" evidence="3">
    <location>
        <begin position="216"/>
        <end position="248"/>
    </location>
</feature>
<dbReference type="PATRIC" id="fig|1515334.3.peg.23"/>
<evidence type="ECO:0000256" key="3">
    <source>
        <dbReference type="PROSITE-ProRule" id="PRU00023"/>
    </source>
</evidence>
<dbReference type="PANTHER" id="PTHR24189:SF50">
    <property type="entry name" value="ANKYRIN REPEAT AND SOCS BOX PROTEIN 2"/>
    <property type="match status" value="1"/>
</dbReference>
<reference evidence="4 5" key="1">
    <citation type="submission" date="2014-10" db="EMBL/GenBank/DDBJ databases">
        <title>Genome sequence of Ponticoccus sp. strain UMTAT08 isolated from clonal culture of toxic dinoflagellate Alexandrium tamiyavanichii.</title>
        <authorList>
            <person name="Gan H.Y."/>
            <person name="Muhd D.-D."/>
            <person name="Mohd Noor M.E."/>
            <person name="Yeong Y.S."/>
            <person name="Usup G."/>
        </authorList>
    </citation>
    <scope>NUCLEOTIDE SEQUENCE [LARGE SCALE GENOMIC DNA]</scope>
    <source>
        <strain evidence="4 5">UMTAT08</strain>
    </source>
</reference>
<dbReference type="InterPro" id="IPR002110">
    <property type="entry name" value="Ankyrin_rpt"/>
</dbReference>
<dbReference type="EMBL" id="JSUQ01000001">
    <property type="protein sequence ID" value="KHQ54990.1"/>
    <property type="molecule type" value="Genomic_DNA"/>
</dbReference>
<dbReference type="SMART" id="SM00248">
    <property type="entry name" value="ANK"/>
    <property type="match status" value="6"/>
</dbReference>
<keyword evidence="2 3" id="KW-0040">ANK repeat</keyword>
<dbReference type="RefSeq" id="WP_043135874.1">
    <property type="nucleotide sequence ID" value="NZ_JSUQ01000001.1"/>
</dbReference>
<keyword evidence="5" id="KW-1185">Reference proteome</keyword>
<sequence>MTELSLDSLRLEAKRLHRAYIAHEVWALQRLQQHPPRRAPDTLRRADFLHVIAQENGFPSWPRLKLAAETTGLDRAAKLQRLKIALFHGQTPAVEALLADTPDLADGVFGLECALYRREAVAAALARDPGLATRPLGPRTPILHLAFSRWFKAHPELEGDMLAVADLLLAHGADVNDGYPAAEGEEHLLSALYGAIGHADNMVLGRWLLDHGANPNDNESLYHATELGHHEGLRMLLEAGADPHGTNALLRAMDFHDHAAVEMLLAHGARPDDFNPDEVGGEAPWVVPALHQAARRGCDRRMVDLLLGAGADPARTWQGATAYAYARVHGNHAVAEAIEARGAATPLSREEALLARAAEGQDSPGEYIDPARLAPAYANILRETLHLPDRLPVLERLVALGLPWDLPDGMGVTPVQAAGWEGLPEVMGFFLRLKPDLSHVNGYGGTLLSTILHGAENAPDRAGRDHIGCLERALHHGVALPRREIGFAGREDIRAFLEDWAESHPGQVV</sequence>
<dbReference type="Proteomes" id="UP000030960">
    <property type="component" value="Unassembled WGS sequence"/>
</dbReference>
<dbReference type="Gene3D" id="1.25.40.20">
    <property type="entry name" value="Ankyrin repeat-containing domain"/>
    <property type="match status" value="2"/>
</dbReference>
<dbReference type="InterPro" id="IPR036770">
    <property type="entry name" value="Ankyrin_rpt-contain_sf"/>
</dbReference>
<dbReference type="SUPFAM" id="SSF48403">
    <property type="entry name" value="Ankyrin repeat"/>
    <property type="match status" value="1"/>
</dbReference>